<keyword evidence="3 6" id="KW-0812">Transmembrane</keyword>
<keyword evidence="8" id="KW-1185">Reference proteome</keyword>
<dbReference type="PANTHER" id="PTHR30250">
    <property type="entry name" value="PST FAMILY PREDICTED COLANIC ACID TRANSPORTER"/>
    <property type="match status" value="1"/>
</dbReference>
<feature type="transmembrane region" description="Helical" evidence="6">
    <location>
        <begin position="359"/>
        <end position="377"/>
    </location>
</feature>
<evidence type="ECO:0000256" key="5">
    <source>
        <dbReference type="ARBA" id="ARBA00023136"/>
    </source>
</evidence>
<proteinExistence type="predicted"/>
<evidence type="ECO:0000256" key="3">
    <source>
        <dbReference type="ARBA" id="ARBA00022692"/>
    </source>
</evidence>
<feature type="transmembrane region" description="Helical" evidence="6">
    <location>
        <begin position="259"/>
        <end position="282"/>
    </location>
</feature>
<accession>A0A085VNU1</accession>
<dbReference type="PANTHER" id="PTHR30250:SF26">
    <property type="entry name" value="PSMA PROTEIN"/>
    <property type="match status" value="1"/>
</dbReference>
<gene>
    <name evidence="7" type="ORF">IV01_05310</name>
</gene>
<feature type="transmembrane region" description="Helical" evidence="6">
    <location>
        <begin position="384"/>
        <end position="403"/>
    </location>
</feature>
<evidence type="ECO:0000313" key="8">
    <source>
        <dbReference type="Proteomes" id="UP000028631"/>
    </source>
</evidence>
<dbReference type="AlphaFoldDB" id="A0A085VNU1"/>
<keyword evidence="5 6" id="KW-0472">Membrane</keyword>
<feature type="transmembrane region" description="Helical" evidence="6">
    <location>
        <begin position="302"/>
        <end position="324"/>
    </location>
</feature>
<evidence type="ECO:0000256" key="6">
    <source>
        <dbReference type="SAM" id="Phobius"/>
    </source>
</evidence>
<feature type="transmembrane region" description="Helical" evidence="6">
    <location>
        <begin position="137"/>
        <end position="163"/>
    </location>
</feature>
<comment type="caution">
    <text evidence="7">The sequence shown here is derived from an EMBL/GenBank/DDBJ whole genome shotgun (WGS) entry which is preliminary data.</text>
</comment>
<feature type="transmembrane region" description="Helical" evidence="6">
    <location>
        <begin position="6"/>
        <end position="23"/>
    </location>
</feature>
<keyword evidence="4 6" id="KW-1133">Transmembrane helix</keyword>
<feature type="transmembrane region" description="Helical" evidence="6">
    <location>
        <begin position="44"/>
        <end position="65"/>
    </location>
</feature>
<evidence type="ECO:0000256" key="4">
    <source>
        <dbReference type="ARBA" id="ARBA00022989"/>
    </source>
</evidence>
<name>A0A085VNU1_PSESX</name>
<sequence>MTLVWAVIGYASLFDLGVSRALTKRVAQLHGQPRRLGPVVRAGLLLLGLLGLIMGVLALLVLRFFDYSRFAIGEREFFNSALLVAANIPFVIASGGYRGVLEGLRRFYVVALVRLGFGLVTFLVPVLTLQFAPRLDFIIAIMLLARILGCLTMAWASRSAFVVHQPLPTRPTSRARRLIEIKHLLNFGGWITVSNLTSAVMLYADRFVLAYSPHAPFLAFYTTPYEFVTRLFIVPSALGGVLFPYMARGKSFNSVNNQLLVITSVMTLAAVAPVITALILFAPQILEQWISLQFANSASLPLMILSIGVLVNCLAQLYQTYLLGYGKARSIARLHMVEMLVFVPCVYVAVSRFGIEGVAWVWTLRVVIDAAAMLVMLIQTDARLFRSAWVLIIGLLVALLMFACADAPWQMKVLLLSGLTGICAVMGLRAIYHPLLRGGAAELPQP</sequence>
<reference evidence="7 8" key="1">
    <citation type="submission" date="2014-07" db="EMBL/GenBank/DDBJ databases">
        <title>Draft Genome Sequences of Environmental Pseudomonas syringae strains.</title>
        <authorList>
            <person name="Baltrus D.A."/>
            <person name="Berge O."/>
            <person name="Morris C."/>
        </authorList>
    </citation>
    <scope>NUCLEOTIDE SEQUENCE [LARGE SCALE GENOMIC DNA]</scope>
    <source>
        <strain evidence="7 8">GAW0119</strain>
    </source>
</reference>
<evidence type="ECO:0000256" key="2">
    <source>
        <dbReference type="ARBA" id="ARBA00022475"/>
    </source>
</evidence>
<feature type="transmembrane region" description="Helical" evidence="6">
    <location>
        <begin position="409"/>
        <end position="428"/>
    </location>
</feature>
<dbReference type="EMBL" id="JPQU01000021">
    <property type="protein sequence ID" value="KFE57104.1"/>
    <property type="molecule type" value="Genomic_DNA"/>
</dbReference>
<feature type="transmembrane region" description="Helical" evidence="6">
    <location>
        <begin position="77"/>
        <end position="95"/>
    </location>
</feature>
<dbReference type="PATRIC" id="fig|317.175.peg.1118"/>
<dbReference type="Proteomes" id="UP000028631">
    <property type="component" value="Unassembled WGS sequence"/>
</dbReference>
<evidence type="ECO:0000313" key="7">
    <source>
        <dbReference type="EMBL" id="KFE57104.1"/>
    </source>
</evidence>
<protein>
    <submittedName>
        <fullName evidence="7">Uncharacterized protein</fullName>
    </submittedName>
</protein>
<evidence type="ECO:0000256" key="1">
    <source>
        <dbReference type="ARBA" id="ARBA00004651"/>
    </source>
</evidence>
<feature type="transmembrane region" description="Helical" evidence="6">
    <location>
        <begin position="184"/>
        <end position="204"/>
    </location>
</feature>
<dbReference type="InterPro" id="IPR050833">
    <property type="entry name" value="Poly_Biosynth_Transport"/>
</dbReference>
<dbReference type="GO" id="GO:0005886">
    <property type="term" value="C:plasma membrane"/>
    <property type="evidence" value="ECO:0007669"/>
    <property type="project" value="UniProtKB-SubCell"/>
</dbReference>
<feature type="transmembrane region" description="Helical" evidence="6">
    <location>
        <begin position="336"/>
        <end position="353"/>
    </location>
</feature>
<feature type="transmembrane region" description="Helical" evidence="6">
    <location>
        <begin position="227"/>
        <end position="247"/>
    </location>
</feature>
<comment type="subcellular location">
    <subcellularLocation>
        <location evidence="1">Cell membrane</location>
        <topology evidence="1">Multi-pass membrane protein</topology>
    </subcellularLocation>
</comment>
<keyword evidence="2" id="KW-1003">Cell membrane</keyword>
<feature type="transmembrane region" description="Helical" evidence="6">
    <location>
        <begin position="107"/>
        <end position="131"/>
    </location>
</feature>
<organism evidence="7 8">
    <name type="scientific">Pseudomonas syringae</name>
    <dbReference type="NCBI Taxonomy" id="317"/>
    <lineage>
        <taxon>Bacteria</taxon>
        <taxon>Pseudomonadati</taxon>
        <taxon>Pseudomonadota</taxon>
        <taxon>Gammaproteobacteria</taxon>
        <taxon>Pseudomonadales</taxon>
        <taxon>Pseudomonadaceae</taxon>
        <taxon>Pseudomonas</taxon>
    </lineage>
</organism>